<evidence type="ECO:0000256" key="2">
    <source>
        <dbReference type="ARBA" id="ARBA00004777"/>
    </source>
</evidence>
<keyword evidence="8" id="KW-0520">NAD</keyword>
<dbReference type="InterPro" id="IPR029041">
    <property type="entry name" value="FAD-linked_oxidoreductase-like"/>
</dbReference>
<evidence type="ECO:0000256" key="4">
    <source>
        <dbReference type="ARBA" id="ARBA00011738"/>
    </source>
</evidence>
<keyword evidence="6 11" id="KW-0274">FAD</keyword>
<dbReference type="SUPFAM" id="SSF51730">
    <property type="entry name" value="FAD-linked oxidoreductase"/>
    <property type="match status" value="1"/>
</dbReference>
<comment type="caution">
    <text evidence="13">The sequence shown here is derived from an EMBL/GenBank/DDBJ whole genome shotgun (WGS) entry which is preliminary data.</text>
</comment>
<dbReference type="PANTHER" id="PTHR45754:SF3">
    <property type="entry name" value="METHYLENETETRAHYDROFOLATE REDUCTASE (NADPH)"/>
    <property type="match status" value="1"/>
</dbReference>
<dbReference type="InterPro" id="IPR003171">
    <property type="entry name" value="Mehydrof_redctse-like"/>
</dbReference>
<evidence type="ECO:0000256" key="11">
    <source>
        <dbReference type="RuleBase" id="RU003862"/>
    </source>
</evidence>
<dbReference type="NCBIfam" id="TIGR00677">
    <property type="entry name" value="fadh2_euk"/>
    <property type="match status" value="1"/>
</dbReference>
<dbReference type="Proteomes" id="UP000807159">
    <property type="component" value="Chromosome 17"/>
</dbReference>
<dbReference type="EMBL" id="JACEGQ020000017">
    <property type="protein sequence ID" value="KAH8484362.1"/>
    <property type="molecule type" value="Genomic_DNA"/>
</dbReference>
<keyword evidence="7 11" id="KW-0560">Oxidoreductase</keyword>
<evidence type="ECO:0000313" key="13">
    <source>
        <dbReference type="EMBL" id="KAH8484362.1"/>
    </source>
</evidence>
<evidence type="ECO:0000256" key="1">
    <source>
        <dbReference type="ARBA" id="ARBA00001974"/>
    </source>
</evidence>
<dbReference type="AlphaFoldDB" id="A0A8T2WVA2"/>
<evidence type="ECO:0000256" key="3">
    <source>
        <dbReference type="ARBA" id="ARBA00006743"/>
    </source>
</evidence>
<dbReference type="PANTHER" id="PTHR45754">
    <property type="entry name" value="METHYLENETETRAHYDROFOLATE REDUCTASE"/>
    <property type="match status" value="1"/>
</dbReference>
<name>A0A8T2WVA2_POPDE</name>
<protein>
    <recommendedName>
        <fullName evidence="11">Methylenetetrahydrofolate reductase</fullName>
    </recommendedName>
</protein>
<dbReference type="GO" id="GO:0071949">
    <property type="term" value="F:FAD binding"/>
    <property type="evidence" value="ECO:0007669"/>
    <property type="project" value="TreeGrafter"/>
</dbReference>
<dbReference type="CDD" id="cd00537">
    <property type="entry name" value="MTHFR"/>
    <property type="match status" value="1"/>
</dbReference>
<evidence type="ECO:0000256" key="5">
    <source>
        <dbReference type="ARBA" id="ARBA00022630"/>
    </source>
</evidence>
<comment type="catalytic activity">
    <reaction evidence="9">
        <text>(6S)-5-methyl-5,6,7,8-tetrahydrofolate + NAD(+) = (6R)-5,10-methylene-5,6,7,8-tetrahydrofolate + NADH + H(+)</text>
        <dbReference type="Rhea" id="RHEA:19821"/>
        <dbReference type="ChEBI" id="CHEBI:15378"/>
        <dbReference type="ChEBI" id="CHEBI:15636"/>
        <dbReference type="ChEBI" id="CHEBI:18608"/>
        <dbReference type="ChEBI" id="CHEBI:57540"/>
        <dbReference type="ChEBI" id="CHEBI:57945"/>
        <dbReference type="EC" id="1.5.1.54"/>
    </reaction>
</comment>
<dbReference type="GO" id="GO:0009086">
    <property type="term" value="P:methionine biosynthetic process"/>
    <property type="evidence" value="ECO:0007669"/>
    <property type="project" value="TreeGrafter"/>
</dbReference>
<dbReference type="InterPro" id="IPR053806">
    <property type="entry name" value="MTHFR_C"/>
</dbReference>
<keyword evidence="5 11" id="KW-0285">Flavoprotein</keyword>
<evidence type="ECO:0000256" key="6">
    <source>
        <dbReference type="ARBA" id="ARBA00022827"/>
    </source>
</evidence>
<dbReference type="FunFam" id="3.20.20.220:FF:000005">
    <property type="entry name" value="Methylenetetrahydrofolate reductase"/>
    <property type="match status" value="1"/>
</dbReference>
<evidence type="ECO:0000256" key="7">
    <source>
        <dbReference type="ARBA" id="ARBA00023002"/>
    </source>
</evidence>
<dbReference type="GO" id="GO:0106312">
    <property type="term" value="F:methylenetetrahydrofolate reductase (NADH) activity"/>
    <property type="evidence" value="ECO:0007669"/>
    <property type="project" value="UniProtKB-EC"/>
</dbReference>
<dbReference type="InterPro" id="IPR004621">
    <property type="entry name" value="Fadh2_euk"/>
</dbReference>
<dbReference type="Pfam" id="PF02219">
    <property type="entry name" value="MTHFR"/>
    <property type="match status" value="1"/>
</dbReference>
<feature type="domain" description="MTHFR SAM-binding regulatory" evidence="12">
    <location>
        <begin position="325"/>
        <end position="599"/>
    </location>
</feature>
<dbReference type="Pfam" id="PF21895">
    <property type="entry name" value="MTHFR_C"/>
    <property type="match status" value="1"/>
</dbReference>
<evidence type="ECO:0000256" key="10">
    <source>
        <dbReference type="ARBA" id="ARBA00053514"/>
    </source>
</evidence>
<sequence>MKVIDKIRAAAAAGDSNANGNGGDSSSNNKVVFSFEFFPPKTDDGVDNLFERMDRMVSHNPSFCDITWGAGGSTADLTLDIANKMQNIICVETMMHLTCTNMPVEKIDHALETIKSNGIQNVLALRGDPPHGQDKFVQIQGGFACALDLVKHIRSKYGDYFGITVAGYPEAHPDVIGSDGFATLEDYHKDLAYLKQKVDAGADLIVTQLFYDTDIFLKFVNDCRLIGINCPIVPGIMPINNYKGFIRMAGFCKTKIPAEVTAALEPIKDNEEAVRAYGIHLGTEMCKKILAHGIKTLHLYTLNMEKSALAILMNLGLIEESKITRPLPWRPPTNVFRVKEDVRPIFWANRPKSYLTRTIGWDQYPHGRWGDSRNPSYGALSDYQFMRPRARGKKLLEEWAAPLKSVEDIYEKFKVYCLGKLKSSPWSELDGLQPETKIINEQLGKINLKGFLTINSQPAVNGEKSDSPSVGWGGPGGYVYQKAYLEFFCSKEKLNALVDKCKAFPLVTYMAVNRGGSWISNVALTDVNAVTWGVFPAKEIIQPTVVDPTSFSVWKDEAFEIWSRGWASLYTEGDPSRTLLEEVQSSYFLVSLVDNDYIHGDIFAVFADL</sequence>
<evidence type="ECO:0000256" key="9">
    <source>
        <dbReference type="ARBA" id="ARBA00051201"/>
    </source>
</evidence>
<evidence type="ECO:0000259" key="12">
    <source>
        <dbReference type="Pfam" id="PF21895"/>
    </source>
</evidence>
<keyword evidence="14" id="KW-1185">Reference proteome</keyword>
<dbReference type="Gene3D" id="3.20.20.220">
    <property type="match status" value="1"/>
</dbReference>
<dbReference type="GO" id="GO:0005829">
    <property type="term" value="C:cytosol"/>
    <property type="evidence" value="ECO:0007669"/>
    <property type="project" value="TreeGrafter"/>
</dbReference>
<dbReference type="GO" id="GO:0035999">
    <property type="term" value="P:tetrahydrofolate interconversion"/>
    <property type="evidence" value="ECO:0007669"/>
    <property type="project" value="TreeGrafter"/>
</dbReference>
<evidence type="ECO:0000313" key="14">
    <source>
        <dbReference type="Proteomes" id="UP000807159"/>
    </source>
</evidence>
<reference evidence="13" key="1">
    <citation type="journal article" date="2021" name="J. Hered.">
        <title>Genome Assembly of Salicaceae Populus deltoides (Eastern Cottonwood) I-69 Based on Nanopore Sequencing and Hi-C Technologies.</title>
        <authorList>
            <person name="Bai S."/>
            <person name="Wu H."/>
            <person name="Zhang J."/>
            <person name="Pan Z."/>
            <person name="Zhao W."/>
            <person name="Li Z."/>
            <person name="Tong C."/>
        </authorList>
    </citation>
    <scope>NUCLEOTIDE SEQUENCE</scope>
    <source>
        <tissue evidence="13">Leaf</tissue>
    </source>
</reference>
<evidence type="ECO:0000256" key="8">
    <source>
        <dbReference type="ARBA" id="ARBA00023027"/>
    </source>
</evidence>
<proteinExistence type="inferred from homology"/>
<comment type="similarity">
    <text evidence="3 11">Belongs to the methylenetetrahydrofolate reductase family.</text>
</comment>
<comment type="function">
    <text evidence="10">The probable reversibility of the MTHFR reaction in plants suggests that they can metabolize the methyl group of 5,10-methylenetetrahydrofolate to serine, sugars and starch.</text>
</comment>
<comment type="subunit">
    <text evidence="4">Homodimer.</text>
</comment>
<comment type="cofactor">
    <cofactor evidence="1 11">
        <name>FAD</name>
        <dbReference type="ChEBI" id="CHEBI:57692"/>
    </cofactor>
</comment>
<gene>
    <name evidence="13" type="ORF">H0E87_028716</name>
</gene>
<organism evidence="13 14">
    <name type="scientific">Populus deltoides</name>
    <name type="common">Eastern poplar</name>
    <name type="synonym">Eastern cottonwood</name>
    <dbReference type="NCBI Taxonomy" id="3696"/>
    <lineage>
        <taxon>Eukaryota</taxon>
        <taxon>Viridiplantae</taxon>
        <taxon>Streptophyta</taxon>
        <taxon>Embryophyta</taxon>
        <taxon>Tracheophyta</taxon>
        <taxon>Spermatophyta</taxon>
        <taxon>Magnoliopsida</taxon>
        <taxon>eudicotyledons</taxon>
        <taxon>Gunneridae</taxon>
        <taxon>Pentapetalae</taxon>
        <taxon>rosids</taxon>
        <taxon>fabids</taxon>
        <taxon>Malpighiales</taxon>
        <taxon>Salicaceae</taxon>
        <taxon>Saliceae</taxon>
        <taxon>Populus</taxon>
    </lineage>
</organism>
<accession>A0A8T2WVA2</accession>
<comment type="pathway">
    <text evidence="2 11">One-carbon metabolism; tetrahydrofolate interconversion.</text>
</comment>